<evidence type="ECO:0000256" key="10">
    <source>
        <dbReference type="SAM" id="Phobius"/>
    </source>
</evidence>
<evidence type="ECO:0000256" key="4">
    <source>
        <dbReference type="ARBA" id="ARBA00022692"/>
    </source>
</evidence>
<dbReference type="AlphaFoldDB" id="A0A836EEK7"/>
<dbReference type="PANTHER" id="PTHR21137">
    <property type="entry name" value="ODORANT RECEPTOR"/>
    <property type="match status" value="1"/>
</dbReference>
<evidence type="ECO:0000256" key="2">
    <source>
        <dbReference type="ARBA" id="ARBA00022475"/>
    </source>
</evidence>
<accession>A0A836EEK7</accession>
<sequence length="223" mass="25864">MIDLDTYYVPIFIHCSICEFMYMFLLTVIDVLYLTVVEYCCGLFAALRYRLETALVFENERLTIMFTKDKSYANIVYSIRRHTEALQFIAIVESIYSLPLFIQIALTVLLLSLLGYQIINNMEYISGGINNYVYLNGLLLNVLFENWQGQKIVDSSEKVFKSAYNTKWYSMPVAARKLLIMIMMRSEKPSALKVGKIIVLSYVTFNAVLRLSSSYFMLLRSLQ</sequence>
<organism evidence="11 12">
    <name type="scientific">Pseudoatta argentina</name>
    <dbReference type="NCBI Taxonomy" id="621737"/>
    <lineage>
        <taxon>Eukaryota</taxon>
        <taxon>Metazoa</taxon>
        <taxon>Ecdysozoa</taxon>
        <taxon>Arthropoda</taxon>
        <taxon>Hexapoda</taxon>
        <taxon>Insecta</taxon>
        <taxon>Pterygota</taxon>
        <taxon>Neoptera</taxon>
        <taxon>Endopterygota</taxon>
        <taxon>Hymenoptera</taxon>
        <taxon>Apocrita</taxon>
        <taxon>Aculeata</taxon>
        <taxon>Formicoidea</taxon>
        <taxon>Formicidae</taxon>
        <taxon>Myrmicinae</taxon>
        <taxon>Pseudoatta</taxon>
    </lineage>
</organism>
<evidence type="ECO:0000313" key="11">
    <source>
        <dbReference type="EMBL" id="KAG5320656.1"/>
    </source>
</evidence>
<protein>
    <submittedName>
        <fullName evidence="11">OR67C protein</fullName>
    </submittedName>
</protein>
<dbReference type="Proteomes" id="UP000668214">
    <property type="component" value="Unassembled WGS sequence"/>
</dbReference>
<dbReference type="PANTHER" id="PTHR21137:SF35">
    <property type="entry name" value="ODORANT RECEPTOR 19A-RELATED"/>
    <property type="match status" value="1"/>
</dbReference>
<dbReference type="GO" id="GO:0005549">
    <property type="term" value="F:odorant binding"/>
    <property type="evidence" value="ECO:0007669"/>
    <property type="project" value="InterPro"/>
</dbReference>
<reference evidence="11" key="1">
    <citation type="submission" date="2020-02" db="EMBL/GenBank/DDBJ databases">
        <title>Relaxed selection underlies rapid genomic changes in the transitions from sociality to social parasitism in ants.</title>
        <authorList>
            <person name="Bi X."/>
        </authorList>
    </citation>
    <scope>NUCLEOTIDE SEQUENCE</scope>
    <source>
        <strain evidence="11">BGI-DK2014c</strain>
        <tissue evidence="11">Whole body</tissue>
    </source>
</reference>
<dbReference type="GO" id="GO:0005886">
    <property type="term" value="C:plasma membrane"/>
    <property type="evidence" value="ECO:0007669"/>
    <property type="project" value="UniProtKB-SubCell"/>
</dbReference>
<keyword evidence="2" id="KW-1003">Cell membrane</keyword>
<evidence type="ECO:0000256" key="9">
    <source>
        <dbReference type="ARBA" id="ARBA00023224"/>
    </source>
</evidence>
<name>A0A836EEK7_9HYME</name>
<comment type="caution">
    <text evidence="11">The sequence shown here is derived from an EMBL/GenBank/DDBJ whole genome shotgun (WGS) entry which is preliminary data.</text>
</comment>
<evidence type="ECO:0000313" key="12">
    <source>
        <dbReference type="Proteomes" id="UP000668214"/>
    </source>
</evidence>
<evidence type="ECO:0000256" key="7">
    <source>
        <dbReference type="ARBA" id="ARBA00023136"/>
    </source>
</evidence>
<feature type="non-terminal residue" evidence="11">
    <location>
        <position position="1"/>
    </location>
</feature>
<evidence type="ECO:0000256" key="3">
    <source>
        <dbReference type="ARBA" id="ARBA00022606"/>
    </source>
</evidence>
<keyword evidence="5" id="KW-0552">Olfaction</keyword>
<evidence type="ECO:0000256" key="5">
    <source>
        <dbReference type="ARBA" id="ARBA00022725"/>
    </source>
</evidence>
<gene>
    <name evidence="11" type="primary">Or67c_0</name>
    <name evidence="11" type="ORF">G6Z78_0006172</name>
</gene>
<keyword evidence="6 10" id="KW-1133">Transmembrane helix</keyword>
<feature type="transmembrane region" description="Helical" evidence="10">
    <location>
        <begin position="7"/>
        <end position="25"/>
    </location>
</feature>
<comment type="subcellular location">
    <subcellularLocation>
        <location evidence="1">Cell membrane</location>
        <topology evidence="1">Multi-pass membrane protein</topology>
    </subcellularLocation>
</comment>
<feature type="transmembrane region" description="Helical" evidence="10">
    <location>
        <begin position="197"/>
        <end position="218"/>
    </location>
</feature>
<dbReference type="GO" id="GO:0007165">
    <property type="term" value="P:signal transduction"/>
    <property type="evidence" value="ECO:0007669"/>
    <property type="project" value="UniProtKB-KW"/>
</dbReference>
<keyword evidence="7 10" id="KW-0472">Membrane</keyword>
<keyword evidence="12" id="KW-1185">Reference proteome</keyword>
<keyword evidence="4 10" id="KW-0812">Transmembrane</keyword>
<evidence type="ECO:0000256" key="6">
    <source>
        <dbReference type="ARBA" id="ARBA00022989"/>
    </source>
</evidence>
<proteinExistence type="predicted"/>
<keyword evidence="9" id="KW-0807">Transducer</keyword>
<evidence type="ECO:0000256" key="8">
    <source>
        <dbReference type="ARBA" id="ARBA00023170"/>
    </source>
</evidence>
<dbReference type="EMBL" id="JAANIA010001352">
    <property type="protein sequence ID" value="KAG5320656.1"/>
    <property type="molecule type" value="Genomic_DNA"/>
</dbReference>
<dbReference type="GO" id="GO:0004984">
    <property type="term" value="F:olfactory receptor activity"/>
    <property type="evidence" value="ECO:0007669"/>
    <property type="project" value="InterPro"/>
</dbReference>
<evidence type="ECO:0000256" key="1">
    <source>
        <dbReference type="ARBA" id="ARBA00004651"/>
    </source>
</evidence>
<feature type="transmembrane region" description="Helical" evidence="10">
    <location>
        <begin position="95"/>
        <end position="119"/>
    </location>
</feature>
<dbReference type="Pfam" id="PF02949">
    <property type="entry name" value="7tm_6"/>
    <property type="match status" value="1"/>
</dbReference>
<keyword evidence="8" id="KW-0675">Receptor</keyword>
<keyword evidence="3" id="KW-0716">Sensory transduction</keyword>
<feature type="non-terminal residue" evidence="11">
    <location>
        <position position="223"/>
    </location>
</feature>
<dbReference type="InterPro" id="IPR004117">
    <property type="entry name" value="7tm6_olfct_rcpt"/>
</dbReference>